<proteinExistence type="predicted"/>
<keyword evidence="1 2" id="KW-0238">DNA-binding</keyword>
<evidence type="ECO:0000256" key="1">
    <source>
        <dbReference type="ARBA" id="ARBA00023125"/>
    </source>
</evidence>
<sequence>MSQDELFTKQNILEAGKKEFLTKGFKSASLRKIVKEAGVTTGAFYGYYPNKEALFSDLVEEPAKTVMDKFMEAQIAFSELSAEKQCEQMGKMSGNAMKWMAEYIYDHFDAFKLIICCAEGTKYENYIHRMVEVEVKSTYQFISTLQSLGYSVRKIDKQLCHILASSLFSGFFEMVVHDMEKERAMKYLKDLEEFYITGWQGILGL</sequence>
<protein>
    <submittedName>
        <fullName evidence="4">TetR/AcrR family transcriptional regulator</fullName>
    </submittedName>
</protein>
<reference evidence="5" key="1">
    <citation type="submission" date="2019-01" db="EMBL/GenBank/DDBJ databases">
        <title>Draft genomes of a novel of Sporanaerobacter strains.</title>
        <authorList>
            <person name="Ma S."/>
        </authorList>
    </citation>
    <scope>NUCLEOTIDE SEQUENCE [LARGE SCALE GENOMIC DNA]</scope>
    <source>
        <strain evidence="5">NJN-17</strain>
    </source>
</reference>
<evidence type="ECO:0000259" key="3">
    <source>
        <dbReference type="PROSITE" id="PS50977"/>
    </source>
</evidence>
<evidence type="ECO:0000256" key="2">
    <source>
        <dbReference type="PROSITE-ProRule" id="PRU00335"/>
    </source>
</evidence>
<name>A0A410QAM5_9FIRM</name>
<dbReference type="InterPro" id="IPR050624">
    <property type="entry name" value="HTH-type_Tx_Regulator"/>
</dbReference>
<dbReference type="SUPFAM" id="SSF46689">
    <property type="entry name" value="Homeodomain-like"/>
    <property type="match status" value="1"/>
</dbReference>
<dbReference type="RefSeq" id="WP_071140067.1">
    <property type="nucleotide sequence ID" value="NZ_CP035282.1"/>
</dbReference>
<dbReference type="AlphaFoldDB" id="A0A410QAM5"/>
<evidence type="ECO:0000313" key="4">
    <source>
        <dbReference type="EMBL" id="QAT61035.1"/>
    </source>
</evidence>
<gene>
    <name evidence="4" type="ORF">EQM13_05275</name>
</gene>
<dbReference type="PRINTS" id="PR00455">
    <property type="entry name" value="HTHTETR"/>
</dbReference>
<feature type="DNA-binding region" description="H-T-H motif" evidence="2">
    <location>
        <begin position="29"/>
        <end position="48"/>
    </location>
</feature>
<dbReference type="KEGG" id="spoa:EQM13_05275"/>
<dbReference type="OrthoDB" id="494991at2"/>
<dbReference type="Proteomes" id="UP000287969">
    <property type="component" value="Chromosome"/>
</dbReference>
<dbReference type="PROSITE" id="PS50977">
    <property type="entry name" value="HTH_TETR_2"/>
    <property type="match status" value="1"/>
</dbReference>
<dbReference type="InterPro" id="IPR001647">
    <property type="entry name" value="HTH_TetR"/>
</dbReference>
<dbReference type="Pfam" id="PF00440">
    <property type="entry name" value="TetR_N"/>
    <property type="match status" value="1"/>
</dbReference>
<organism evidence="4 5">
    <name type="scientific">Acidilutibacter cellobiosedens</name>
    <dbReference type="NCBI Taxonomy" id="2507161"/>
    <lineage>
        <taxon>Bacteria</taxon>
        <taxon>Bacillati</taxon>
        <taxon>Bacillota</taxon>
        <taxon>Tissierellia</taxon>
        <taxon>Tissierellales</taxon>
        <taxon>Acidilutibacteraceae</taxon>
        <taxon>Acidilutibacter</taxon>
    </lineage>
</organism>
<dbReference type="EMBL" id="CP035282">
    <property type="protein sequence ID" value="QAT61035.1"/>
    <property type="molecule type" value="Genomic_DNA"/>
</dbReference>
<dbReference type="PANTHER" id="PTHR43479:SF11">
    <property type="entry name" value="ACREF_ENVCD OPERON REPRESSOR-RELATED"/>
    <property type="match status" value="1"/>
</dbReference>
<dbReference type="PANTHER" id="PTHR43479">
    <property type="entry name" value="ACREF/ENVCD OPERON REPRESSOR-RELATED"/>
    <property type="match status" value="1"/>
</dbReference>
<dbReference type="Gene3D" id="1.10.357.10">
    <property type="entry name" value="Tetracycline Repressor, domain 2"/>
    <property type="match status" value="1"/>
</dbReference>
<dbReference type="InterPro" id="IPR009057">
    <property type="entry name" value="Homeodomain-like_sf"/>
</dbReference>
<dbReference type="GO" id="GO:0003677">
    <property type="term" value="F:DNA binding"/>
    <property type="evidence" value="ECO:0007669"/>
    <property type="project" value="UniProtKB-UniRule"/>
</dbReference>
<evidence type="ECO:0000313" key="5">
    <source>
        <dbReference type="Proteomes" id="UP000287969"/>
    </source>
</evidence>
<feature type="domain" description="HTH tetR-type" evidence="3">
    <location>
        <begin position="6"/>
        <end position="66"/>
    </location>
</feature>
<accession>A0A410QAM5</accession>
<keyword evidence="5" id="KW-1185">Reference proteome</keyword>